<proteinExistence type="predicted"/>
<evidence type="ECO:0000256" key="1">
    <source>
        <dbReference type="SAM" id="Phobius"/>
    </source>
</evidence>
<keyword evidence="1" id="KW-1133">Transmembrane helix</keyword>
<keyword evidence="1" id="KW-0472">Membrane</keyword>
<dbReference type="Proteomes" id="UP001181693">
    <property type="component" value="Unassembled WGS sequence"/>
</dbReference>
<evidence type="ECO:0008006" key="4">
    <source>
        <dbReference type="Google" id="ProtNLM"/>
    </source>
</evidence>
<keyword evidence="3" id="KW-1185">Reference proteome</keyword>
<gene>
    <name evidence="2" type="ORF">GDO54_010469</name>
</gene>
<keyword evidence="1" id="KW-0812">Transmembrane</keyword>
<name>A0AAV3ATT0_PYXAD</name>
<sequence length="187" mass="20787">MTSCYQNAGGILIAFGLLSIFSGVIAFFPVFSYKPLFIGWSVRIACPIWNGALAFSVGILAVLSYREWTQRSLWESTFTLSLLSIIGAPVQFAVAIASILIGPNCYYTFAGMSSTNYIGYAIKFPFPYAKFQNVCQDPLHYEWYHLALQIVDLLSSVLILCSSLALVIMLSARILRTGTLNGRRNIW</sequence>
<dbReference type="AlphaFoldDB" id="A0AAV3ATT0"/>
<feature type="transmembrane region" description="Helical" evidence="1">
    <location>
        <begin position="37"/>
        <end position="65"/>
    </location>
</feature>
<feature type="transmembrane region" description="Helical" evidence="1">
    <location>
        <begin position="153"/>
        <end position="175"/>
    </location>
</feature>
<dbReference type="EMBL" id="DYDO01000004">
    <property type="protein sequence ID" value="DBA26175.1"/>
    <property type="molecule type" value="Genomic_DNA"/>
</dbReference>
<evidence type="ECO:0000313" key="2">
    <source>
        <dbReference type="EMBL" id="DBA26175.1"/>
    </source>
</evidence>
<feature type="transmembrane region" description="Helical" evidence="1">
    <location>
        <begin position="77"/>
        <end position="101"/>
    </location>
</feature>
<feature type="transmembrane region" description="Helical" evidence="1">
    <location>
        <begin position="12"/>
        <end position="31"/>
    </location>
</feature>
<reference evidence="2" key="1">
    <citation type="thesis" date="2020" institute="ProQuest LLC" country="789 East Eisenhower Parkway, Ann Arbor, MI, USA">
        <title>Comparative Genomics and Chromosome Evolution.</title>
        <authorList>
            <person name="Mudd A.B."/>
        </authorList>
    </citation>
    <scope>NUCLEOTIDE SEQUENCE</scope>
    <source>
        <strain evidence="2">1538</strain>
        <tissue evidence="2">Blood</tissue>
    </source>
</reference>
<organism evidence="2 3">
    <name type="scientific">Pyxicephalus adspersus</name>
    <name type="common">African bullfrog</name>
    <dbReference type="NCBI Taxonomy" id="30357"/>
    <lineage>
        <taxon>Eukaryota</taxon>
        <taxon>Metazoa</taxon>
        <taxon>Chordata</taxon>
        <taxon>Craniata</taxon>
        <taxon>Vertebrata</taxon>
        <taxon>Euteleostomi</taxon>
        <taxon>Amphibia</taxon>
        <taxon>Batrachia</taxon>
        <taxon>Anura</taxon>
        <taxon>Neobatrachia</taxon>
        <taxon>Ranoidea</taxon>
        <taxon>Pyxicephalidae</taxon>
        <taxon>Pyxicephalinae</taxon>
        <taxon>Pyxicephalus</taxon>
    </lineage>
</organism>
<protein>
    <recommendedName>
        <fullName evidence="4">Transmembrane protein 212</fullName>
    </recommendedName>
</protein>
<accession>A0AAV3ATT0</accession>
<comment type="caution">
    <text evidence="2">The sequence shown here is derived from an EMBL/GenBank/DDBJ whole genome shotgun (WGS) entry which is preliminary data.</text>
</comment>
<evidence type="ECO:0000313" key="3">
    <source>
        <dbReference type="Proteomes" id="UP001181693"/>
    </source>
</evidence>